<evidence type="ECO:0000256" key="1">
    <source>
        <dbReference type="SAM" id="Phobius"/>
    </source>
</evidence>
<dbReference type="AlphaFoldDB" id="A0A1F5YG21"/>
<reference evidence="2 3" key="1">
    <citation type="journal article" date="2016" name="Nat. Commun.">
        <title>Thousands of microbial genomes shed light on interconnected biogeochemical processes in an aquifer system.</title>
        <authorList>
            <person name="Anantharaman K."/>
            <person name="Brown C.T."/>
            <person name="Hug L.A."/>
            <person name="Sharon I."/>
            <person name="Castelle C.J."/>
            <person name="Probst A.J."/>
            <person name="Thomas B.C."/>
            <person name="Singh A."/>
            <person name="Wilkins M.J."/>
            <person name="Karaoz U."/>
            <person name="Brodie E.L."/>
            <person name="Williams K.H."/>
            <person name="Hubbard S.S."/>
            <person name="Banfield J.F."/>
        </authorList>
    </citation>
    <scope>NUCLEOTIDE SEQUENCE [LARGE SCALE GENOMIC DNA]</scope>
</reference>
<dbReference type="EMBL" id="MFIV01000042">
    <property type="protein sequence ID" value="OGF99125.1"/>
    <property type="molecule type" value="Genomic_DNA"/>
</dbReference>
<proteinExistence type="predicted"/>
<keyword evidence="1" id="KW-0472">Membrane</keyword>
<keyword evidence="1" id="KW-1133">Transmembrane helix</keyword>
<evidence type="ECO:0000313" key="2">
    <source>
        <dbReference type="EMBL" id="OGF99125.1"/>
    </source>
</evidence>
<dbReference type="Proteomes" id="UP000176992">
    <property type="component" value="Unassembled WGS sequence"/>
</dbReference>
<feature type="transmembrane region" description="Helical" evidence="1">
    <location>
        <begin position="6"/>
        <end position="29"/>
    </location>
</feature>
<comment type="caution">
    <text evidence="2">The sequence shown here is derived from an EMBL/GenBank/DDBJ whole genome shotgun (WGS) entry which is preliminary data.</text>
</comment>
<gene>
    <name evidence="2" type="ORF">A2Z86_09695</name>
</gene>
<organism evidence="2 3">
    <name type="scientific">Candidatus Glassbacteria bacterium GWA2_58_10</name>
    <dbReference type="NCBI Taxonomy" id="1817865"/>
    <lineage>
        <taxon>Bacteria</taxon>
        <taxon>Candidatus Glassiibacteriota</taxon>
    </lineage>
</organism>
<keyword evidence="1" id="KW-0812">Transmembrane</keyword>
<name>A0A1F5YG21_9BACT</name>
<accession>A0A1F5YG21</accession>
<protein>
    <submittedName>
        <fullName evidence="2">Uncharacterized protein</fullName>
    </submittedName>
</protein>
<evidence type="ECO:0000313" key="3">
    <source>
        <dbReference type="Proteomes" id="UP000176992"/>
    </source>
</evidence>
<sequence length="218" mass="25669">MRGKNMLFQSFELWAMSGMILLLLALYIWMRLNQRKQKFERERKLKCKELILDKRIPLATVGVDFDRLALLVKQKIRPEQLVTVIELLTAGRIKYQIDNPEDPESLEVELNFEKEEETLKAAPQSSEGKESAIPAVFEKLTPEQEKAWFRLAHNRFRKALAEKELKEKQAKFRLLIKMVELGKKAVESDMDKSGTRKAYEISLWDRFYEDEYLALNTE</sequence>